<evidence type="ECO:0000256" key="3">
    <source>
        <dbReference type="SAM" id="MobiDB-lite"/>
    </source>
</evidence>
<feature type="coiled-coil region" evidence="2">
    <location>
        <begin position="469"/>
        <end position="525"/>
    </location>
</feature>
<feature type="compositionally biased region" description="Pro residues" evidence="3">
    <location>
        <begin position="340"/>
        <end position="349"/>
    </location>
</feature>
<dbReference type="AlphaFoldDB" id="D8SUC8"/>
<evidence type="ECO:0000256" key="1">
    <source>
        <dbReference type="ARBA" id="ARBA00005711"/>
    </source>
</evidence>
<feature type="compositionally biased region" description="Pro residues" evidence="3">
    <location>
        <begin position="310"/>
        <end position="329"/>
    </location>
</feature>
<evidence type="ECO:0000256" key="2">
    <source>
        <dbReference type="SAM" id="Coils"/>
    </source>
</evidence>
<sequence>MSASAAGADQGSSANGIMKSFSKNSIRRGFFPEGAFNVRVASDPAAMARHQQHLDDSDDATPVLEVALPSDQHHHSPPSASKKPTSSTTSSSSSSSSSRALFTFPSKWDDAEKWLKSSAKKSGKRQQIHGFKKLHQQPQGGGDRELESSDLIQGDRVEELEEDEDEEGESEDREKKMMIDSSSTSSSMAAGVVGSRFSFPMVKSDGGKALEATICEAVKNQQLRIQKPFTDPTEATSGFDFKQDPHQPPKSPTSLYESVACIAPGPRSISMRDMGTEMTPIASQEPSRTATPMRTPIMTSPGVSPGRLRPIPPPPPPPPPPQATTPTMPPNYRSTGTDASPPPPLPPPGDHLDEQLASIPALPATPGGATIHTTRNATRHEILVLGTQLGKSSIAAWATREEEENDASKCLKVVIQQQQQQNQTVDSLRPAVDLDEVRRTMVESRATAWEEAEHAKYMARYEREEAKILAWENHQKAKAEAELRRMEVKVERMRSHAHERMMNKLAAARRRAEELRAAAEAKRGEKAAKTVERASEIRRTVCRHSELQRFRLAFRSRI</sequence>
<dbReference type="SUPFAM" id="SSF101447">
    <property type="entry name" value="Formin homology 2 domain (FH2 domain)"/>
    <property type="match status" value="1"/>
</dbReference>
<feature type="region of interest" description="Disordered" evidence="3">
    <location>
        <begin position="115"/>
        <end position="189"/>
    </location>
</feature>
<keyword evidence="6" id="KW-1185">Reference proteome</keyword>
<feature type="compositionally biased region" description="Low complexity" evidence="3">
    <location>
        <begin position="77"/>
        <end position="98"/>
    </location>
</feature>
<dbReference type="InParanoid" id="D8SUC8"/>
<accession>D8SUC8</accession>
<feature type="compositionally biased region" description="Basic and acidic residues" evidence="3">
    <location>
        <begin position="142"/>
        <end position="157"/>
    </location>
</feature>
<feature type="compositionally biased region" description="Acidic residues" evidence="3">
    <location>
        <begin position="158"/>
        <end position="171"/>
    </location>
</feature>
<feature type="region of interest" description="Disordered" evidence="3">
    <location>
        <begin position="279"/>
        <end position="354"/>
    </location>
</feature>
<evidence type="ECO:0000259" key="4">
    <source>
        <dbReference type="Pfam" id="PF03763"/>
    </source>
</evidence>
<reference evidence="5 6" key="1">
    <citation type="journal article" date="2011" name="Science">
        <title>The Selaginella genome identifies genetic changes associated with the evolution of vascular plants.</title>
        <authorList>
            <person name="Banks J.A."/>
            <person name="Nishiyama T."/>
            <person name="Hasebe M."/>
            <person name="Bowman J.L."/>
            <person name="Gribskov M."/>
            <person name="dePamphilis C."/>
            <person name="Albert V.A."/>
            <person name="Aono N."/>
            <person name="Aoyama T."/>
            <person name="Ambrose B.A."/>
            <person name="Ashton N.W."/>
            <person name="Axtell M.J."/>
            <person name="Barker E."/>
            <person name="Barker M.S."/>
            <person name="Bennetzen J.L."/>
            <person name="Bonawitz N.D."/>
            <person name="Chapple C."/>
            <person name="Cheng C."/>
            <person name="Correa L.G."/>
            <person name="Dacre M."/>
            <person name="DeBarry J."/>
            <person name="Dreyer I."/>
            <person name="Elias M."/>
            <person name="Engstrom E.M."/>
            <person name="Estelle M."/>
            <person name="Feng L."/>
            <person name="Finet C."/>
            <person name="Floyd S.K."/>
            <person name="Frommer W.B."/>
            <person name="Fujita T."/>
            <person name="Gramzow L."/>
            <person name="Gutensohn M."/>
            <person name="Harholt J."/>
            <person name="Hattori M."/>
            <person name="Heyl A."/>
            <person name="Hirai T."/>
            <person name="Hiwatashi Y."/>
            <person name="Ishikawa M."/>
            <person name="Iwata M."/>
            <person name="Karol K.G."/>
            <person name="Koehler B."/>
            <person name="Kolukisaoglu U."/>
            <person name="Kubo M."/>
            <person name="Kurata T."/>
            <person name="Lalonde S."/>
            <person name="Li K."/>
            <person name="Li Y."/>
            <person name="Litt A."/>
            <person name="Lyons E."/>
            <person name="Manning G."/>
            <person name="Maruyama T."/>
            <person name="Michael T.P."/>
            <person name="Mikami K."/>
            <person name="Miyazaki S."/>
            <person name="Morinaga S."/>
            <person name="Murata T."/>
            <person name="Mueller-Roeber B."/>
            <person name="Nelson D.R."/>
            <person name="Obara M."/>
            <person name="Oguri Y."/>
            <person name="Olmstead R.G."/>
            <person name="Onodera N."/>
            <person name="Petersen B.L."/>
            <person name="Pils B."/>
            <person name="Prigge M."/>
            <person name="Rensing S.A."/>
            <person name="Riano-Pachon D.M."/>
            <person name="Roberts A.W."/>
            <person name="Sato Y."/>
            <person name="Scheller H.V."/>
            <person name="Schulz B."/>
            <person name="Schulz C."/>
            <person name="Shakirov E.V."/>
            <person name="Shibagaki N."/>
            <person name="Shinohara N."/>
            <person name="Shippen D.E."/>
            <person name="Soerensen I."/>
            <person name="Sotooka R."/>
            <person name="Sugimoto N."/>
            <person name="Sugita M."/>
            <person name="Sumikawa N."/>
            <person name="Tanurdzic M."/>
            <person name="Theissen G."/>
            <person name="Ulvskov P."/>
            <person name="Wakazuki S."/>
            <person name="Weng J.K."/>
            <person name="Willats W.W."/>
            <person name="Wipf D."/>
            <person name="Wolf P.G."/>
            <person name="Yang L."/>
            <person name="Zimmer A.D."/>
            <person name="Zhu Q."/>
            <person name="Mitros T."/>
            <person name="Hellsten U."/>
            <person name="Loque D."/>
            <person name="Otillar R."/>
            <person name="Salamov A."/>
            <person name="Schmutz J."/>
            <person name="Shapiro H."/>
            <person name="Lindquist E."/>
            <person name="Lucas S."/>
            <person name="Rokhsar D."/>
            <person name="Grigoriev I.V."/>
        </authorList>
    </citation>
    <scope>NUCLEOTIDE SEQUENCE [LARGE SCALE GENOMIC DNA]</scope>
</reference>
<proteinExistence type="inferred from homology"/>
<feature type="compositionally biased region" description="Basic residues" evidence="3">
    <location>
        <begin position="118"/>
        <end position="135"/>
    </location>
</feature>
<feature type="region of interest" description="Disordered" evidence="3">
    <location>
        <begin position="46"/>
        <end position="100"/>
    </location>
</feature>
<evidence type="ECO:0000313" key="6">
    <source>
        <dbReference type="Proteomes" id="UP000001514"/>
    </source>
</evidence>
<dbReference type="FunCoup" id="D8SUC8">
    <property type="interactions" value="1293"/>
</dbReference>
<dbReference type="KEGG" id="smo:SELMODRAFT_425805"/>
<dbReference type="PANTHER" id="PTHR31471">
    <property type="entry name" value="OS02G0116800 PROTEIN"/>
    <property type="match status" value="1"/>
</dbReference>
<dbReference type="Gramene" id="EFJ12052">
    <property type="protein sequence ID" value="EFJ12052"/>
    <property type="gene ID" value="SELMODRAFT_425805"/>
</dbReference>
<keyword evidence="2" id="KW-0175">Coiled coil</keyword>
<dbReference type="PANTHER" id="PTHR31471:SF1">
    <property type="entry name" value="OS12G0613600 PROTEIN"/>
    <property type="match status" value="1"/>
</dbReference>
<feature type="domain" description="Remorin C-terminal" evidence="4">
    <location>
        <begin position="442"/>
        <end position="540"/>
    </location>
</feature>
<comment type="similarity">
    <text evidence="1">Belongs to the remorin family.</text>
</comment>
<dbReference type="Proteomes" id="UP000001514">
    <property type="component" value="Unassembled WGS sequence"/>
</dbReference>
<name>D8SUC8_SELML</name>
<dbReference type="InterPro" id="IPR005516">
    <property type="entry name" value="Remorin_C"/>
</dbReference>
<dbReference type="Pfam" id="PF03763">
    <property type="entry name" value="Remorin_C"/>
    <property type="match status" value="1"/>
</dbReference>
<feature type="compositionally biased region" description="Polar residues" evidence="3">
    <location>
        <begin position="281"/>
        <end position="302"/>
    </location>
</feature>
<dbReference type="HOGENOM" id="CLU_040978_0_0_1"/>
<protein>
    <recommendedName>
        <fullName evidence="4">Remorin C-terminal domain-containing protein</fullName>
    </recommendedName>
</protein>
<dbReference type="eggNOG" id="ENOG502QTYR">
    <property type="taxonomic scope" value="Eukaryota"/>
</dbReference>
<evidence type="ECO:0000313" key="5">
    <source>
        <dbReference type="EMBL" id="EFJ12052.1"/>
    </source>
</evidence>
<organism evidence="6">
    <name type="scientific">Selaginella moellendorffii</name>
    <name type="common">Spikemoss</name>
    <dbReference type="NCBI Taxonomy" id="88036"/>
    <lineage>
        <taxon>Eukaryota</taxon>
        <taxon>Viridiplantae</taxon>
        <taxon>Streptophyta</taxon>
        <taxon>Embryophyta</taxon>
        <taxon>Tracheophyta</taxon>
        <taxon>Lycopodiopsida</taxon>
        <taxon>Selaginellales</taxon>
        <taxon>Selaginellaceae</taxon>
        <taxon>Selaginella</taxon>
    </lineage>
</organism>
<gene>
    <name evidence="5" type="ORF">SELMODRAFT_425805</name>
</gene>
<feature type="region of interest" description="Disordered" evidence="3">
    <location>
        <begin position="225"/>
        <end position="257"/>
    </location>
</feature>
<dbReference type="EMBL" id="GL377642">
    <property type="protein sequence ID" value="EFJ12052.1"/>
    <property type="molecule type" value="Genomic_DNA"/>
</dbReference>